<gene>
    <name evidence="3" type="ORF">F511_39612</name>
</gene>
<sequence length="182" mass="20426">MSIELQSDFPKGKSGNISSDKLTDCTRSVDAKISNAGLNLEQNEDQAQQMKSRVQVQSAQVQYSSRADQVQCTRAEVKSSWIRRRPAGKETSWKTSSVKNQLDGDQLVETSPEFSNQLTAKKKQRQAGTDLYSAKSTKPAEALNAKDTKYNQDRNFSGAFFNDYTLCVQRIKSAQRLYIQAQ</sequence>
<keyword evidence="4" id="KW-1185">Reference proteome</keyword>
<dbReference type="EMBL" id="KV017580">
    <property type="protein sequence ID" value="KZV18011.1"/>
    <property type="molecule type" value="Genomic_DNA"/>
</dbReference>
<proteinExistence type="predicted"/>
<feature type="region of interest" description="Disordered" evidence="2">
    <location>
        <begin position="115"/>
        <end position="135"/>
    </location>
</feature>
<evidence type="ECO:0000313" key="4">
    <source>
        <dbReference type="Proteomes" id="UP000250235"/>
    </source>
</evidence>
<evidence type="ECO:0000256" key="2">
    <source>
        <dbReference type="SAM" id="MobiDB-lite"/>
    </source>
</evidence>
<keyword evidence="1" id="KW-0175">Coiled coil</keyword>
<accession>A0A2Z7A8L9</accession>
<dbReference type="AlphaFoldDB" id="A0A2Z7A8L9"/>
<dbReference type="Proteomes" id="UP000250235">
    <property type="component" value="Unassembled WGS sequence"/>
</dbReference>
<feature type="coiled-coil region" evidence="1">
    <location>
        <begin position="33"/>
        <end position="60"/>
    </location>
</feature>
<evidence type="ECO:0000313" key="3">
    <source>
        <dbReference type="EMBL" id="KZV18011.1"/>
    </source>
</evidence>
<protein>
    <submittedName>
        <fullName evidence="3">Zinc finger CCCH domain-containing protein 44-like</fullName>
    </submittedName>
</protein>
<organism evidence="3 4">
    <name type="scientific">Dorcoceras hygrometricum</name>
    <dbReference type="NCBI Taxonomy" id="472368"/>
    <lineage>
        <taxon>Eukaryota</taxon>
        <taxon>Viridiplantae</taxon>
        <taxon>Streptophyta</taxon>
        <taxon>Embryophyta</taxon>
        <taxon>Tracheophyta</taxon>
        <taxon>Spermatophyta</taxon>
        <taxon>Magnoliopsida</taxon>
        <taxon>eudicotyledons</taxon>
        <taxon>Gunneridae</taxon>
        <taxon>Pentapetalae</taxon>
        <taxon>asterids</taxon>
        <taxon>lamiids</taxon>
        <taxon>Lamiales</taxon>
        <taxon>Gesneriaceae</taxon>
        <taxon>Didymocarpoideae</taxon>
        <taxon>Trichosporeae</taxon>
        <taxon>Loxocarpinae</taxon>
        <taxon>Dorcoceras</taxon>
    </lineage>
</organism>
<name>A0A2Z7A8L9_9LAMI</name>
<reference evidence="3 4" key="1">
    <citation type="journal article" date="2015" name="Proc. Natl. Acad. Sci. U.S.A.">
        <title>The resurrection genome of Boea hygrometrica: A blueprint for survival of dehydration.</title>
        <authorList>
            <person name="Xiao L."/>
            <person name="Yang G."/>
            <person name="Zhang L."/>
            <person name="Yang X."/>
            <person name="Zhao S."/>
            <person name="Ji Z."/>
            <person name="Zhou Q."/>
            <person name="Hu M."/>
            <person name="Wang Y."/>
            <person name="Chen M."/>
            <person name="Xu Y."/>
            <person name="Jin H."/>
            <person name="Xiao X."/>
            <person name="Hu G."/>
            <person name="Bao F."/>
            <person name="Hu Y."/>
            <person name="Wan P."/>
            <person name="Li L."/>
            <person name="Deng X."/>
            <person name="Kuang T."/>
            <person name="Xiang C."/>
            <person name="Zhu J.K."/>
            <person name="Oliver M.J."/>
            <person name="He Y."/>
        </authorList>
    </citation>
    <scope>NUCLEOTIDE SEQUENCE [LARGE SCALE GENOMIC DNA]</scope>
    <source>
        <strain evidence="4">cv. XS01</strain>
    </source>
</reference>
<feature type="region of interest" description="Disordered" evidence="2">
    <location>
        <begin position="1"/>
        <end position="22"/>
    </location>
</feature>
<evidence type="ECO:0000256" key="1">
    <source>
        <dbReference type="SAM" id="Coils"/>
    </source>
</evidence>